<dbReference type="Proteomes" id="UP000659124">
    <property type="component" value="Unassembled WGS sequence"/>
</dbReference>
<accession>A0ABR7TTD0</accession>
<name>A0ABR7TTD0_9BACT</name>
<dbReference type="RefSeq" id="WP_188090005.1">
    <property type="nucleotide sequence ID" value="NZ_JACVFC010000003.1"/>
</dbReference>
<evidence type="ECO:0000313" key="2">
    <source>
        <dbReference type="Proteomes" id="UP000659124"/>
    </source>
</evidence>
<evidence type="ECO:0000313" key="1">
    <source>
        <dbReference type="EMBL" id="MBC9932877.1"/>
    </source>
</evidence>
<organism evidence="1 2">
    <name type="scientific">Chitinophaga qingshengii</name>
    <dbReference type="NCBI Taxonomy" id="1569794"/>
    <lineage>
        <taxon>Bacteria</taxon>
        <taxon>Pseudomonadati</taxon>
        <taxon>Bacteroidota</taxon>
        <taxon>Chitinophagia</taxon>
        <taxon>Chitinophagales</taxon>
        <taxon>Chitinophagaceae</taxon>
        <taxon>Chitinophaga</taxon>
    </lineage>
</organism>
<reference evidence="1 2" key="1">
    <citation type="submission" date="2020-09" db="EMBL/GenBank/DDBJ databases">
        <title>Genome sequences of type strains of Chitinophaga qingshengii and Chitinophaga varians.</title>
        <authorList>
            <person name="Kittiwongwattana C."/>
        </authorList>
    </citation>
    <scope>NUCLEOTIDE SEQUENCE [LARGE SCALE GENOMIC DNA]</scope>
    <source>
        <strain evidence="1 2">JCM 30026</strain>
    </source>
</reference>
<gene>
    <name evidence="1" type="ORF">ICL07_20990</name>
</gene>
<protein>
    <submittedName>
        <fullName evidence="1">Uncharacterized protein</fullName>
    </submittedName>
</protein>
<proteinExistence type="predicted"/>
<dbReference type="EMBL" id="JACVFC010000003">
    <property type="protein sequence ID" value="MBC9932877.1"/>
    <property type="molecule type" value="Genomic_DNA"/>
</dbReference>
<keyword evidence="2" id="KW-1185">Reference proteome</keyword>
<comment type="caution">
    <text evidence="1">The sequence shown here is derived from an EMBL/GenBank/DDBJ whole genome shotgun (WGS) entry which is preliminary data.</text>
</comment>
<sequence>MDTSWLQELKSAAGVHRFIVNDNRYGILIVARGELLFFQENDRALFCEISARESLIEPGSIKRWDDKSPISAEEKTRLLPLIQELYQRAYKDELRIWKE</sequence>